<proteinExistence type="predicted"/>
<gene>
    <name evidence="4" type="ORF">TrCOL_g8502</name>
</gene>
<organism evidence="4 5">
    <name type="scientific">Triparma columacea</name>
    <dbReference type="NCBI Taxonomy" id="722753"/>
    <lineage>
        <taxon>Eukaryota</taxon>
        <taxon>Sar</taxon>
        <taxon>Stramenopiles</taxon>
        <taxon>Ochrophyta</taxon>
        <taxon>Bolidophyceae</taxon>
        <taxon>Parmales</taxon>
        <taxon>Triparmaceae</taxon>
        <taxon>Triparma</taxon>
    </lineage>
</organism>
<name>A0A9W7FYI9_9STRA</name>
<keyword evidence="3" id="KW-0472">Membrane</keyword>
<dbReference type="InterPro" id="IPR036291">
    <property type="entry name" value="NAD(P)-bd_dom_sf"/>
</dbReference>
<comment type="caution">
    <text evidence="4">The sequence shown here is derived from an EMBL/GenBank/DDBJ whole genome shotgun (WGS) entry which is preliminary data.</text>
</comment>
<dbReference type="AlphaFoldDB" id="A0A9W7FYI9"/>
<dbReference type="PANTHER" id="PTHR43899">
    <property type="entry name" value="RH59310P"/>
    <property type="match status" value="1"/>
</dbReference>
<sequence>MSFWSNTNNDNGSDGCSAPPLESSSTWGAGYLIYLLFSLSLPTIIYSALYLLPFVVSFFKPVPDLKKKYNAKWALVTGGGSGIGKGLVFGLARMGLNVVIVTLPDPTLEPLLKKLRETFPELEFRAVPVSFSPNVDYMAPIKKETSDITIQLIFNNAGFIVTGFFEATDEMKHLMNLECNARAAVRITHHFLRILVTKKLKGCICFTSSVAGYIPTPFAVMYASTKAFVSQFSSCVAIEVANLGIDVCAVHPSPVNSNFYDKVEHKIQLMEDAKKAAVEPDSITGDIFKSIDSWYLRDLGAMAIGTRLGTSFIPYNFFTGMFAAAAPFLGDYKTHNAKRG</sequence>
<dbReference type="InterPro" id="IPR002347">
    <property type="entry name" value="SDR_fam"/>
</dbReference>
<dbReference type="PRINTS" id="PR00081">
    <property type="entry name" value="GDHRDH"/>
</dbReference>
<dbReference type="InterPro" id="IPR051019">
    <property type="entry name" value="VLCFA-Steroid_DH"/>
</dbReference>
<dbReference type="GO" id="GO:0005783">
    <property type="term" value="C:endoplasmic reticulum"/>
    <property type="evidence" value="ECO:0007669"/>
    <property type="project" value="UniProtKB-SubCell"/>
</dbReference>
<evidence type="ECO:0000313" key="4">
    <source>
        <dbReference type="EMBL" id="GMI24183.1"/>
    </source>
</evidence>
<dbReference type="GO" id="GO:0016491">
    <property type="term" value="F:oxidoreductase activity"/>
    <property type="evidence" value="ECO:0007669"/>
    <property type="project" value="UniProtKB-KW"/>
</dbReference>
<dbReference type="Pfam" id="PF00106">
    <property type="entry name" value="adh_short"/>
    <property type="match status" value="1"/>
</dbReference>
<evidence type="ECO:0000256" key="3">
    <source>
        <dbReference type="SAM" id="Phobius"/>
    </source>
</evidence>
<keyword evidence="2" id="KW-0560">Oxidoreductase</keyword>
<evidence type="ECO:0000256" key="2">
    <source>
        <dbReference type="ARBA" id="ARBA00023002"/>
    </source>
</evidence>
<protein>
    <submittedName>
        <fullName evidence="4">Uncharacterized protein</fullName>
    </submittedName>
</protein>
<dbReference type="PANTHER" id="PTHR43899:SF4">
    <property type="entry name" value="17 BETA-HYDROXYSTEROID DEHYDROGENASE TYPE 3"/>
    <property type="match status" value="1"/>
</dbReference>
<keyword evidence="3" id="KW-0812">Transmembrane</keyword>
<dbReference type="PROSITE" id="PS00061">
    <property type="entry name" value="ADH_SHORT"/>
    <property type="match status" value="1"/>
</dbReference>
<dbReference type="Proteomes" id="UP001165065">
    <property type="component" value="Unassembled WGS sequence"/>
</dbReference>
<dbReference type="OrthoDB" id="1393670at2759"/>
<feature type="transmembrane region" description="Helical" evidence="3">
    <location>
        <begin position="31"/>
        <end position="59"/>
    </location>
</feature>
<keyword evidence="5" id="KW-1185">Reference proteome</keyword>
<accession>A0A9W7FYI9</accession>
<evidence type="ECO:0000256" key="1">
    <source>
        <dbReference type="ARBA" id="ARBA00004240"/>
    </source>
</evidence>
<comment type="subcellular location">
    <subcellularLocation>
        <location evidence="1">Endoplasmic reticulum</location>
    </subcellularLocation>
</comment>
<dbReference type="Gene3D" id="3.40.50.720">
    <property type="entry name" value="NAD(P)-binding Rossmann-like Domain"/>
    <property type="match status" value="1"/>
</dbReference>
<evidence type="ECO:0000313" key="5">
    <source>
        <dbReference type="Proteomes" id="UP001165065"/>
    </source>
</evidence>
<dbReference type="InterPro" id="IPR020904">
    <property type="entry name" value="Sc_DH/Rdtase_CS"/>
</dbReference>
<reference evidence="5" key="1">
    <citation type="journal article" date="2023" name="Commun. Biol.">
        <title>Genome analysis of Parmales, the sister group of diatoms, reveals the evolutionary specialization of diatoms from phago-mixotrophs to photoautotrophs.</title>
        <authorList>
            <person name="Ban H."/>
            <person name="Sato S."/>
            <person name="Yoshikawa S."/>
            <person name="Yamada K."/>
            <person name="Nakamura Y."/>
            <person name="Ichinomiya M."/>
            <person name="Sato N."/>
            <person name="Blanc-Mathieu R."/>
            <person name="Endo H."/>
            <person name="Kuwata A."/>
            <person name="Ogata H."/>
        </authorList>
    </citation>
    <scope>NUCLEOTIDE SEQUENCE [LARGE SCALE GENOMIC DNA]</scope>
</reference>
<keyword evidence="3" id="KW-1133">Transmembrane helix</keyword>
<dbReference type="EMBL" id="BRYA01000581">
    <property type="protein sequence ID" value="GMI24183.1"/>
    <property type="molecule type" value="Genomic_DNA"/>
</dbReference>
<dbReference type="SUPFAM" id="SSF51735">
    <property type="entry name" value="NAD(P)-binding Rossmann-fold domains"/>
    <property type="match status" value="1"/>
</dbReference>